<evidence type="ECO:0000256" key="1">
    <source>
        <dbReference type="SAM" id="SignalP"/>
    </source>
</evidence>
<proteinExistence type="predicted"/>
<sequence length="188" mass="20910">MRRFAGAAALMAAMWCGTAAWAADAENCKDHPLFSRMNNFEIHGCATTEFDSVAFPKPELKEWDAPDNYQAIEGKVHAISYQLKEGATQVSALQIVRNFQNAVKKDGGTILGDYSGEVYPSLPETAVKYLGESPSGSSFDRYTTMTLTKDGTEFWIYLCASEGDQDYMLLLVEKQEMKQEINVNPPKK</sequence>
<evidence type="ECO:0008006" key="4">
    <source>
        <dbReference type="Google" id="ProtNLM"/>
    </source>
</evidence>
<protein>
    <recommendedName>
        <fullName evidence="4">Secreted protein</fullName>
    </recommendedName>
</protein>
<reference evidence="2 3" key="1">
    <citation type="journal article" date="2011" name="Stand. Genomic Sci.">
        <title>Complete genome sequence of Desulfobulbus propionicus type strain (1pr3).</title>
        <authorList>
            <person name="Pagani I."/>
            <person name="Lapidus A."/>
            <person name="Nolan M."/>
            <person name="Lucas S."/>
            <person name="Hammon N."/>
            <person name="Deshpande S."/>
            <person name="Cheng J.F."/>
            <person name="Chertkov O."/>
            <person name="Davenport K."/>
            <person name="Tapia R."/>
            <person name="Han C."/>
            <person name="Goodwin L."/>
            <person name="Pitluck S."/>
            <person name="Liolios K."/>
            <person name="Mavromatis K."/>
            <person name="Ivanova N."/>
            <person name="Mikhailova N."/>
            <person name="Pati A."/>
            <person name="Chen A."/>
            <person name="Palaniappan K."/>
            <person name="Land M."/>
            <person name="Hauser L."/>
            <person name="Chang Y.J."/>
            <person name="Jeffries C.D."/>
            <person name="Detter J.C."/>
            <person name="Brambilla E."/>
            <person name="Kannan K.P."/>
            <person name="Djao O.D."/>
            <person name="Rohde M."/>
            <person name="Pukall R."/>
            <person name="Spring S."/>
            <person name="Goker M."/>
            <person name="Sikorski J."/>
            <person name="Woyke T."/>
            <person name="Bristow J."/>
            <person name="Eisen J.A."/>
            <person name="Markowitz V."/>
            <person name="Hugenholtz P."/>
            <person name="Kyrpides N.C."/>
            <person name="Klenk H.P."/>
        </authorList>
    </citation>
    <scope>NUCLEOTIDE SEQUENCE [LARGE SCALE GENOMIC DNA]</scope>
    <source>
        <strain evidence="3">ATCC 33891 / DSM 2032 / 1pr3</strain>
    </source>
</reference>
<feature type="chain" id="PRO_5030985453" description="Secreted protein" evidence="1">
    <location>
        <begin position="23"/>
        <end position="188"/>
    </location>
</feature>
<evidence type="ECO:0000313" key="2">
    <source>
        <dbReference type="EMBL" id="ADW17302.1"/>
    </source>
</evidence>
<dbReference type="EMBL" id="CP002364">
    <property type="protein sequence ID" value="ADW17302.1"/>
    <property type="molecule type" value="Genomic_DNA"/>
</dbReference>
<accession>A0A7U4DNR2</accession>
<evidence type="ECO:0000313" key="3">
    <source>
        <dbReference type="Proteomes" id="UP000006365"/>
    </source>
</evidence>
<feature type="signal peptide" evidence="1">
    <location>
        <begin position="1"/>
        <end position="22"/>
    </location>
</feature>
<dbReference type="RefSeq" id="WP_015723845.1">
    <property type="nucleotide sequence ID" value="NC_014972.1"/>
</dbReference>
<dbReference type="AlphaFoldDB" id="A0A7U4DNR2"/>
<dbReference type="Proteomes" id="UP000006365">
    <property type="component" value="Chromosome"/>
</dbReference>
<keyword evidence="1" id="KW-0732">Signal</keyword>
<organism evidence="2 3">
    <name type="scientific">Desulfobulbus propionicus (strain ATCC 33891 / DSM 2032 / VKM B-1956 / 1pr3)</name>
    <dbReference type="NCBI Taxonomy" id="577650"/>
    <lineage>
        <taxon>Bacteria</taxon>
        <taxon>Pseudomonadati</taxon>
        <taxon>Thermodesulfobacteriota</taxon>
        <taxon>Desulfobulbia</taxon>
        <taxon>Desulfobulbales</taxon>
        <taxon>Desulfobulbaceae</taxon>
        <taxon>Desulfobulbus</taxon>
    </lineage>
</organism>
<gene>
    <name evidence="2" type="ordered locus">Despr_1130</name>
</gene>
<name>A0A7U4DNR2_DESPD</name>
<dbReference type="KEGG" id="dpr:Despr_1130"/>
<keyword evidence="3" id="KW-1185">Reference proteome</keyword>